<dbReference type="Proteomes" id="UP000031866">
    <property type="component" value="Chromosome"/>
</dbReference>
<dbReference type="Proteomes" id="UP000631418">
    <property type="component" value="Unassembled WGS sequence"/>
</dbReference>
<dbReference type="RefSeq" id="WP_023976615.1">
    <property type="nucleotide sequence ID" value="NZ_CP010086.2"/>
</dbReference>
<organism evidence="1 3">
    <name type="scientific">Clostridium beijerinckii</name>
    <name type="common">Clostridium MP</name>
    <dbReference type="NCBI Taxonomy" id="1520"/>
    <lineage>
        <taxon>Bacteria</taxon>
        <taxon>Bacillati</taxon>
        <taxon>Bacillota</taxon>
        <taxon>Clostridia</taxon>
        <taxon>Eubacteriales</taxon>
        <taxon>Clostridiaceae</taxon>
        <taxon>Clostridium</taxon>
    </lineage>
</organism>
<dbReference type="EMBL" id="CP010086">
    <property type="protein sequence ID" value="AMK50409.1"/>
    <property type="molecule type" value="Genomic_DNA"/>
</dbReference>
<dbReference type="OrthoDB" id="9874009at2"/>
<evidence type="ECO:0000313" key="3">
    <source>
        <dbReference type="Proteomes" id="UP000031866"/>
    </source>
</evidence>
<reference evidence="3" key="1">
    <citation type="submission" date="2014-12" db="EMBL/GenBank/DDBJ databases">
        <title>Genome sequence of Clostridium beijerinckii strain 59B.</title>
        <authorList>
            <person name="Little G.T."/>
            <person name="Minton N.P."/>
        </authorList>
    </citation>
    <scope>NUCLEOTIDE SEQUENCE [LARGE SCALE GENOMIC DNA]</scope>
    <source>
        <strain evidence="3">59B</strain>
    </source>
</reference>
<sequence length="76" mass="8979">MVKDEFKGLVKEYNDESCSWCKSESNCFYKRKAMEATREAIKEIIICTSAYCTAKVSCDYYRRDSEKYNLYNVKEA</sequence>
<protein>
    <submittedName>
        <fullName evidence="1">Uncharacterized protein</fullName>
    </submittedName>
</protein>
<dbReference type="EMBL" id="JADOEF010000001">
    <property type="protein sequence ID" value="MBF7810872.1"/>
    <property type="molecule type" value="Genomic_DNA"/>
</dbReference>
<evidence type="ECO:0000313" key="1">
    <source>
        <dbReference type="EMBL" id="AMK50409.1"/>
    </source>
</evidence>
<reference evidence="1" key="2">
    <citation type="submission" date="2016-02" db="EMBL/GenBank/DDBJ databases">
        <title>Genome sequence of Clostridium beijerinckii strain 59B.</title>
        <authorList>
            <person name="Little G.T."/>
            <person name="Minton N.P."/>
        </authorList>
    </citation>
    <scope>NUCLEOTIDE SEQUENCE</scope>
    <source>
        <strain evidence="1">NCIMB 14988</strain>
    </source>
</reference>
<proteinExistence type="predicted"/>
<dbReference type="KEGG" id="cbei:LF65_06325"/>
<name>A0A140DMD2_CLOBE</name>
<evidence type="ECO:0000313" key="2">
    <source>
        <dbReference type="EMBL" id="MBF7810872.1"/>
    </source>
</evidence>
<accession>A0A140DMD2</accession>
<reference evidence="2" key="3">
    <citation type="submission" date="2020-11" db="EMBL/GenBank/DDBJ databases">
        <authorList>
            <person name="Thieme N."/>
            <person name="Liebl W."/>
            <person name="Zverlov V."/>
        </authorList>
    </citation>
    <scope>NUCLEOTIDE SEQUENCE</scope>
    <source>
        <strain evidence="2">NT08</strain>
    </source>
</reference>
<dbReference type="AlphaFoldDB" id="A0A140DMD2"/>
<gene>
    <name evidence="2" type="ORF">IS491_19830</name>
    <name evidence="1" type="ORF">LF65_06325</name>
</gene>